<accession>A0A8C6AUR6</accession>
<reference evidence="1" key="1">
    <citation type="submission" date="2025-08" db="UniProtKB">
        <authorList>
            <consortium name="Ensembl"/>
        </authorList>
    </citation>
    <scope>IDENTIFICATION</scope>
</reference>
<dbReference type="Ensembl" id="ENSMMNT00015006999.1">
    <property type="protein sequence ID" value="ENSMMNP00015006398.1"/>
    <property type="gene ID" value="ENSMMNG00015004780.1"/>
</dbReference>
<evidence type="ECO:0000313" key="1">
    <source>
        <dbReference type="Ensembl" id="ENSMMNP00015006398.1"/>
    </source>
</evidence>
<keyword evidence="2" id="KW-1185">Reference proteome</keyword>
<dbReference type="AlphaFoldDB" id="A0A8C6AUR6"/>
<name>A0A8C6AUR6_MONMO</name>
<reference evidence="1" key="2">
    <citation type="submission" date="2025-09" db="UniProtKB">
        <authorList>
            <consortium name="Ensembl"/>
        </authorList>
    </citation>
    <scope>IDENTIFICATION</scope>
</reference>
<dbReference type="Proteomes" id="UP000694561">
    <property type="component" value="Unplaced"/>
</dbReference>
<evidence type="ECO:0000313" key="2">
    <source>
        <dbReference type="Proteomes" id="UP000694561"/>
    </source>
</evidence>
<organism evidence="1 2">
    <name type="scientific">Monodon monoceros</name>
    <name type="common">Narwhal</name>
    <name type="synonym">Ceratodon monodon</name>
    <dbReference type="NCBI Taxonomy" id="40151"/>
    <lineage>
        <taxon>Eukaryota</taxon>
        <taxon>Metazoa</taxon>
        <taxon>Chordata</taxon>
        <taxon>Craniata</taxon>
        <taxon>Vertebrata</taxon>
        <taxon>Euteleostomi</taxon>
        <taxon>Mammalia</taxon>
        <taxon>Eutheria</taxon>
        <taxon>Laurasiatheria</taxon>
        <taxon>Artiodactyla</taxon>
        <taxon>Whippomorpha</taxon>
        <taxon>Cetacea</taxon>
        <taxon>Odontoceti</taxon>
        <taxon>Monodontidae</taxon>
        <taxon>Monodon</taxon>
    </lineage>
</organism>
<proteinExistence type="predicted"/>
<protein>
    <submittedName>
        <fullName evidence="1">Uncharacterized protein</fullName>
    </submittedName>
</protein>
<sequence>MCLCRRPSSCLMCSVICSFLHSRFTQQTLAEHLLGARHCPRCWRCSRAQAEKVPAFTELIF</sequence>